<proteinExistence type="predicted"/>
<dbReference type="SUPFAM" id="SSF53041">
    <property type="entry name" value="Resolvase-like"/>
    <property type="match status" value="1"/>
</dbReference>
<name>A0A1W1BU41_9ZZZZ</name>
<organism evidence="2">
    <name type="scientific">hydrothermal vent metagenome</name>
    <dbReference type="NCBI Taxonomy" id="652676"/>
    <lineage>
        <taxon>unclassified sequences</taxon>
        <taxon>metagenomes</taxon>
        <taxon>ecological metagenomes</taxon>
    </lineage>
</organism>
<evidence type="ECO:0000259" key="1">
    <source>
        <dbReference type="SMART" id="SM00857"/>
    </source>
</evidence>
<dbReference type="GO" id="GO:0000150">
    <property type="term" value="F:DNA strand exchange activity"/>
    <property type="evidence" value="ECO:0007669"/>
    <property type="project" value="InterPro"/>
</dbReference>
<dbReference type="SMART" id="SM00857">
    <property type="entry name" value="Resolvase"/>
    <property type="match status" value="1"/>
</dbReference>
<dbReference type="EMBL" id="FPHM01000040">
    <property type="protein sequence ID" value="SFV57120.1"/>
    <property type="molecule type" value="Genomic_DNA"/>
</dbReference>
<sequence>MTYAYRRQTPHCSSLVEQQHEIQRFSIENVMAIDKEVIEYSTKNLHLEEREEFETFLRTIGEGHSILVASLSVLSNRADELVKIINCILTHEINLWISHGGLCINKHTKMVEIFSLLNALREEHKNGNKQMGRPKGSKSNSKFDVYHAQIVNLLAEGISVSAISRELEVSRSSLKDYIESRSLKDLAMSMHSYLNEEHGERGLDNIVLICPFEEAYNKKVK</sequence>
<dbReference type="Pfam" id="PF00239">
    <property type="entry name" value="Resolvase"/>
    <property type="match status" value="1"/>
</dbReference>
<dbReference type="GO" id="GO:0003677">
    <property type="term" value="F:DNA binding"/>
    <property type="evidence" value="ECO:0007669"/>
    <property type="project" value="InterPro"/>
</dbReference>
<protein>
    <recommendedName>
        <fullName evidence="1">Resolvase/invertase-type recombinase catalytic domain-containing protein</fullName>
    </recommendedName>
</protein>
<dbReference type="InterPro" id="IPR036162">
    <property type="entry name" value="Resolvase-like_N_sf"/>
</dbReference>
<feature type="domain" description="Resolvase/invertase-type recombinase catalytic" evidence="1">
    <location>
        <begin position="2"/>
        <end position="134"/>
    </location>
</feature>
<dbReference type="AlphaFoldDB" id="A0A1W1BU41"/>
<dbReference type="InterPro" id="IPR006119">
    <property type="entry name" value="Resolv_N"/>
</dbReference>
<evidence type="ECO:0000313" key="2">
    <source>
        <dbReference type="EMBL" id="SFV57120.1"/>
    </source>
</evidence>
<dbReference type="Gene3D" id="3.40.50.1390">
    <property type="entry name" value="Resolvase, N-terminal catalytic domain"/>
    <property type="match status" value="1"/>
</dbReference>
<reference evidence="2" key="1">
    <citation type="submission" date="2016-10" db="EMBL/GenBank/DDBJ databases">
        <authorList>
            <person name="de Groot N.N."/>
        </authorList>
    </citation>
    <scope>NUCLEOTIDE SEQUENCE</scope>
</reference>
<accession>A0A1W1BU41</accession>
<gene>
    <name evidence="2" type="ORF">MNB_SV-13-1499</name>
</gene>